<sequence length="72" mass="8555">MDNYSLNSSKTQLTQKGYGYYRNYDFLDDDEETRVTHIISITAKNDGTYSYVVDWERWGESWITLDLDIETN</sequence>
<reference evidence="1 2" key="1">
    <citation type="submission" date="2017-04" db="EMBL/GenBank/DDBJ databases">
        <title>The genome sequence of Parageobacillus galactosidasius DSM 18751.</title>
        <authorList>
            <person name="Ramaloko W.T."/>
            <person name="Koen N."/>
            <person name="Polliack S."/>
            <person name="Aliyu H."/>
            <person name="Lebre P."/>
            <person name="Mohr T."/>
            <person name="Oswald F."/>
            <person name="Zwick M."/>
            <person name="Neumann A."/>
            <person name="Syldatk C."/>
            <person name="Cowan D."/>
            <person name="De Maayer P."/>
        </authorList>
    </citation>
    <scope>NUCLEOTIDE SEQUENCE [LARGE SCALE GENOMIC DNA]</scope>
    <source>
        <strain evidence="1 2">DSM 18751</strain>
    </source>
</reference>
<protein>
    <submittedName>
        <fullName evidence="1">Uncharacterized protein</fullName>
    </submittedName>
</protein>
<keyword evidence="2" id="KW-1185">Reference proteome</keyword>
<dbReference type="Proteomes" id="UP000198394">
    <property type="component" value="Unassembled WGS sequence"/>
</dbReference>
<dbReference type="RefSeq" id="WP_089097585.1">
    <property type="nucleotide sequence ID" value="NZ_NDYL01000002.1"/>
</dbReference>
<proteinExistence type="predicted"/>
<gene>
    <name evidence="1" type="ORF">B9L23_10240</name>
</gene>
<organism evidence="1 2">
    <name type="scientific">Parageobacillus galactosidasius</name>
    <dbReference type="NCBI Taxonomy" id="883812"/>
    <lineage>
        <taxon>Bacteria</taxon>
        <taxon>Bacillati</taxon>
        <taxon>Bacillota</taxon>
        <taxon>Bacilli</taxon>
        <taxon>Bacillales</taxon>
        <taxon>Anoxybacillaceae</taxon>
        <taxon>Parageobacillus</taxon>
    </lineage>
</organism>
<evidence type="ECO:0000313" key="1">
    <source>
        <dbReference type="EMBL" id="OXB91711.1"/>
    </source>
</evidence>
<dbReference type="EMBL" id="NDYL01000002">
    <property type="protein sequence ID" value="OXB91711.1"/>
    <property type="molecule type" value="Genomic_DNA"/>
</dbReference>
<accession>A0A226QGK4</accession>
<dbReference type="AlphaFoldDB" id="A0A226QGK4"/>
<name>A0A226QGK4_9BACL</name>
<evidence type="ECO:0000313" key="2">
    <source>
        <dbReference type="Proteomes" id="UP000198394"/>
    </source>
</evidence>
<comment type="caution">
    <text evidence="1">The sequence shown here is derived from an EMBL/GenBank/DDBJ whole genome shotgun (WGS) entry which is preliminary data.</text>
</comment>